<dbReference type="PANTHER" id="PTHR38764">
    <property type="entry name" value="ACYL CARRIER PROTEIN PHOSPHODIESTERASE"/>
    <property type="match status" value="1"/>
</dbReference>
<dbReference type="KEGG" id="doe:DENOEST_2306"/>
<proteinExistence type="predicted"/>
<dbReference type="PIRSF" id="PIRSF011489">
    <property type="entry name" value="DUF479"/>
    <property type="match status" value="1"/>
</dbReference>
<dbReference type="EMBL" id="LR778301">
    <property type="protein sequence ID" value="CAB1369471.1"/>
    <property type="molecule type" value="Genomic_DNA"/>
</dbReference>
<name>A0A6S6XZ57_9PROT</name>
<keyword evidence="5" id="KW-1185">Reference proteome</keyword>
<accession>A0A6S6XZ57</accession>
<gene>
    <name evidence="4" type="ORF">DENOEST_2306</name>
</gene>
<keyword evidence="3" id="KW-0443">Lipid metabolism</keyword>
<evidence type="ECO:0000256" key="3">
    <source>
        <dbReference type="ARBA" id="ARBA00023098"/>
    </source>
</evidence>
<keyword evidence="2" id="KW-0378">Hydrolase</keyword>
<dbReference type="Proteomes" id="UP000515733">
    <property type="component" value="Chromosome"/>
</dbReference>
<dbReference type="PANTHER" id="PTHR38764:SF1">
    <property type="entry name" value="ACYL CARRIER PROTEIN PHOSPHODIESTERASE"/>
    <property type="match status" value="1"/>
</dbReference>
<protein>
    <recommendedName>
        <fullName evidence="6">Acyl carrier protein phosphodiesterase</fullName>
    </recommendedName>
</protein>
<dbReference type="AlphaFoldDB" id="A0A6S6XZ57"/>
<reference evidence="4 5" key="1">
    <citation type="submission" date="2020-03" db="EMBL/GenBank/DDBJ databases">
        <authorList>
            <consortium name="Genoscope - CEA"/>
            <person name="William W."/>
        </authorList>
    </citation>
    <scope>NUCLEOTIDE SEQUENCE [LARGE SCALE GENOMIC DNA]</scope>
    <source>
        <strain evidence="5">DSM 16959</strain>
    </source>
</reference>
<dbReference type="Pfam" id="PF04336">
    <property type="entry name" value="ACP_PD"/>
    <property type="match status" value="1"/>
</dbReference>
<dbReference type="GO" id="GO:0008770">
    <property type="term" value="F:[acyl-carrier-protein] phosphodiesterase activity"/>
    <property type="evidence" value="ECO:0007669"/>
    <property type="project" value="InterPro"/>
</dbReference>
<evidence type="ECO:0000313" key="5">
    <source>
        <dbReference type="Proteomes" id="UP000515733"/>
    </source>
</evidence>
<evidence type="ECO:0008006" key="6">
    <source>
        <dbReference type="Google" id="ProtNLM"/>
    </source>
</evidence>
<organism evidence="4 5">
    <name type="scientific">Denitratisoma oestradiolicum</name>
    <dbReference type="NCBI Taxonomy" id="311182"/>
    <lineage>
        <taxon>Bacteria</taxon>
        <taxon>Pseudomonadati</taxon>
        <taxon>Pseudomonadota</taxon>
        <taxon>Betaproteobacteria</taxon>
        <taxon>Nitrosomonadales</taxon>
        <taxon>Sterolibacteriaceae</taxon>
        <taxon>Denitratisoma</taxon>
    </lineage>
</organism>
<evidence type="ECO:0000313" key="4">
    <source>
        <dbReference type="EMBL" id="CAB1369471.1"/>
    </source>
</evidence>
<dbReference type="InterPro" id="IPR007431">
    <property type="entry name" value="ACP_PD"/>
</dbReference>
<keyword evidence="1" id="KW-0444">Lipid biosynthesis</keyword>
<dbReference type="GO" id="GO:0006633">
    <property type="term" value="P:fatty acid biosynthetic process"/>
    <property type="evidence" value="ECO:0007669"/>
    <property type="project" value="InterPro"/>
</dbReference>
<sequence length="202" mass="23372">MQDWILNFLAHAWLAGEGAEDRLGALIGDFVKGPLPGLLPTDLAAGVELHRRVDSYADDHPAFQRSRGRVSRERRRYAGIMVDMFYDHFLALHWDHFGREPLADYVAELYDQANQQIIHLPPTFRRTLSYMQEENWLLSYRTTDAIVLTLDRLAHYRLRQPNRLGGGGEELLADYRGYEEDFFEFIADARRYCDGLLAARLA</sequence>
<evidence type="ECO:0000256" key="1">
    <source>
        <dbReference type="ARBA" id="ARBA00022516"/>
    </source>
</evidence>
<evidence type="ECO:0000256" key="2">
    <source>
        <dbReference type="ARBA" id="ARBA00022801"/>
    </source>
</evidence>